<organism evidence="1 2">
    <name type="scientific">Zancudomyces culisetae</name>
    <name type="common">Gut fungus</name>
    <name type="synonym">Smittium culisetae</name>
    <dbReference type="NCBI Taxonomy" id="1213189"/>
    <lineage>
        <taxon>Eukaryota</taxon>
        <taxon>Fungi</taxon>
        <taxon>Fungi incertae sedis</taxon>
        <taxon>Zoopagomycota</taxon>
        <taxon>Kickxellomycotina</taxon>
        <taxon>Harpellomycetes</taxon>
        <taxon>Harpellales</taxon>
        <taxon>Legeriomycetaceae</taxon>
        <taxon>Zancudomyces</taxon>
    </lineage>
</organism>
<evidence type="ECO:0000313" key="1">
    <source>
        <dbReference type="EMBL" id="OMH80904.1"/>
    </source>
</evidence>
<dbReference type="EMBL" id="LSSK01001042">
    <property type="protein sequence ID" value="OMH80904.1"/>
    <property type="molecule type" value="Genomic_DNA"/>
</dbReference>
<proteinExistence type="predicted"/>
<evidence type="ECO:0000313" key="2">
    <source>
        <dbReference type="Proteomes" id="UP000188320"/>
    </source>
</evidence>
<sequence length="70" mass="8095">MHQTRKKFIYLSIHHVRFSYSNIPTIATPPSPSFTFFIYRAQHLVSQLLASPIGPMYYTKITTTLYTSSP</sequence>
<comment type="caution">
    <text evidence="1">The sequence shown here is derived from an EMBL/GenBank/DDBJ whole genome shotgun (WGS) entry which is preliminary data.</text>
</comment>
<accession>A0A1R1PIU5</accession>
<reference evidence="2" key="1">
    <citation type="submission" date="2017-01" db="EMBL/GenBank/DDBJ databases">
        <authorList>
            <person name="Wang Y."/>
            <person name="White M."/>
            <person name="Kvist S."/>
            <person name="Moncalvo J.-M."/>
        </authorList>
    </citation>
    <scope>NUCLEOTIDE SEQUENCE [LARGE SCALE GENOMIC DNA]</scope>
    <source>
        <strain evidence="2">COL-18-3</strain>
    </source>
</reference>
<name>A0A1R1PIU5_ZANCU</name>
<dbReference type="Proteomes" id="UP000188320">
    <property type="component" value="Unassembled WGS sequence"/>
</dbReference>
<gene>
    <name evidence="1" type="ORF">AX774_g5653</name>
</gene>
<keyword evidence="2" id="KW-1185">Reference proteome</keyword>
<protein>
    <submittedName>
        <fullName evidence="1">Uncharacterized protein</fullName>
    </submittedName>
</protein>
<dbReference type="AlphaFoldDB" id="A0A1R1PIU5"/>